<dbReference type="PANTHER" id="PTHR22950:SF689">
    <property type="entry name" value="VESICULAR INHIBITORY AMINO ACID TRANSPORTER"/>
    <property type="match status" value="1"/>
</dbReference>
<organism evidence="12 13">
    <name type="scientific">Porites lobata</name>
    <dbReference type="NCBI Taxonomy" id="104759"/>
    <lineage>
        <taxon>Eukaryota</taxon>
        <taxon>Metazoa</taxon>
        <taxon>Cnidaria</taxon>
        <taxon>Anthozoa</taxon>
        <taxon>Hexacorallia</taxon>
        <taxon>Scleractinia</taxon>
        <taxon>Fungiina</taxon>
        <taxon>Poritidae</taxon>
        <taxon>Porites</taxon>
    </lineage>
</organism>
<feature type="transmembrane region" description="Helical" evidence="10">
    <location>
        <begin position="401"/>
        <end position="424"/>
    </location>
</feature>
<feature type="transmembrane region" description="Helical" evidence="10">
    <location>
        <begin position="133"/>
        <end position="151"/>
    </location>
</feature>
<feature type="transmembrane region" description="Helical" evidence="10">
    <location>
        <begin position="163"/>
        <end position="179"/>
    </location>
</feature>
<evidence type="ECO:0000259" key="11">
    <source>
        <dbReference type="Pfam" id="PF01490"/>
    </source>
</evidence>
<evidence type="ECO:0000256" key="5">
    <source>
        <dbReference type="ARBA" id="ARBA00022775"/>
    </source>
</evidence>
<protein>
    <recommendedName>
        <fullName evidence="11">Amino acid transporter transmembrane domain-containing protein</fullName>
    </recommendedName>
</protein>
<dbReference type="PANTHER" id="PTHR22950">
    <property type="entry name" value="AMINO ACID TRANSPORTER"/>
    <property type="match status" value="1"/>
</dbReference>
<dbReference type="Pfam" id="PF01490">
    <property type="entry name" value="Aa_trans"/>
    <property type="match status" value="1"/>
</dbReference>
<keyword evidence="8" id="KW-0968">Cytoplasmic vesicle</keyword>
<reference evidence="12 13" key="1">
    <citation type="submission" date="2022-05" db="EMBL/GenBank/DDBJ databases">
        <authorList>
            <consortium name="Genoscope - CEA"/>
            <person name="William W."/>
        </authorList>
    </citation>
    <scope>NUCLEOTIDE SEQUENCE [LARGE SCALE GENOMIC DNA]</scope>
</reference>
<keyword evidence="5" id="KW-0532">Neurotransmitter transport</keyword>
<evidence type="ECO:0000256" key="1">
    <source>
        <dbReference type="ARBA" id="ARBA00004439"/>
    </source>
</evidence>
<keyword evidence="7 10" id="KW-0472">Membrane</keyword>
<evidence type="ECO:0000256" key="2">
    <source>
        <dbReference type="ARBA" id="ARBA00008066"/>
    </source>
</evidence>
<evidence type="ECO:0000256" key="10">
    <source>
        <dbReference type="SAM" id="Phobius"/>
    </source>
</evidence>
<feature type="transmembrane region" description="Helical" evidence="10">
    <location>
        <begin position="344"/>
        <end position="364"/>
    </location>
</feature>
<accession>A0ABN8RX20</accession>
<proteinExistence type="inferred from homology"/>
<keyword evidence="13" id="KW-1185">Reference proteome</keyword>
<name>A0ABN8RX20_9CNID</name>
<feature type="domain" description="Amino acid transporter transmembrane" evidence="11">
    <location>
        <begin position="43"/>
        <end position="423"/>
    </location>
</feature>
<feature type="transmembrane region" description="Helical" evidence="10">
    <location>
        <begin position="370"/>
        <end position="394"/>
    </location>
</feature>
<evidence type="ECO:0000256" key="3">
    <source>
        <dbReference type="ARBA" id="ARBA00022448"/>
    </source>
</evidence>
<keyword evidence="6 10" id="KW-1133">Transmembrane helix</keyword>
<evidence type="ECO:0000256" key="7">
    <source>
        <dbReference type="ARBA" id="ARBA00023136"/>
    </source>
</evidence>
<comment type="subcellular location">
    <subcellularLocation>
        <location evidence="1">Cytoplasmic vesicle membrane</location>
        <topology evidence="1">Multi-pass membrane protein</topology>
    </subcellularLocation>
</comment>
<dbReference type="InterPro" id="IPR013057">
    <property type="entry name" value="AA_transpt_TM"/>
</dbReference>
<sequence length="437" mass="48223">MPKKTHSASYHLLKSDPELNEPPASMAEDVSAADDDEGTNKSPLWKALINLMGEIEGTNIVALPYVISQSGLVAIVALVFVPFLGFYTGAILIDCLYDENDAGERVCVRSNYKQLGEACSARFGGAISHTVQLLDLFLSASLYLVLCASLANGIFPDLPLSDKFWMFITATAVLPTLFLKNFSRVAWLSLISVIAIFIAVVGVLVYGIAHHSSWNPGKILVWDIESAPVSLAIISYVYLCHTTLPGLEASMEDKSQYRTMLGLTYLFAAIIKVTFSVLTFFSFSSNIEEVISNSLPIGVLRTVVNAFLILNVVFSYPFLVITIIQIIEDSVSPDCFSFKIPHIVWFIGIRVSTNFLTLLPAILIPHFALFIAFISSLTGSAAMFILPALFHLILKKKELKLYHYIFDFLILIFGVYVAVVGLVYTGKSLFKTIFQDH</sequence>
<evidence type="ECO:0000256" key="6">
    <source>
        <dbReference type="ARBA" id="ARBA00022989"/>
    </source>
</evidence>
<feature type="transmembrane region" description="Helical" evidence="10">
    <location>
        <begin position="72"/>
        <end position="93"/>
    </location>
</feature>
<comment type="similarity">
    <text evidence="2">Belongs to the amino acid/polyamine transporter 2 family.</text>
</comment>
<evidence type="ECO:0000256" key="8">
    <source>
        <dbReference type="ARBA" id="ARBA00023329"/>
    </source>
</evidence>
<feature type="transmembrane region" description="Helical" evidence="10">
    <location>
        <begin position="303"/>
        <end position="324"/>
    </location>
</feature>
<keyword evidence="4 10" id="KW-0812">Transmembrane</keyword>
<feature type="region of interest" description="Disordered" evidence="9">
    <location>
        <begin position="1"/>
        <end position="39"/>
    </location>
</feature>
<comment type="caution">
    <text evidence="12">The sequence shown here is derived from an EMBL/GenBank/DDBJ whole genome shotgun (WGS) entry which is preliminary data.</text>
</comment>
<feature type="transmembrane region" description="Helical" evidence="10">
    <location>
        <begin position="186"/>
        <end position="209"/>
    </location>
</feature>
<feature type="transmembrane region" description="Helical" evidence="10">
    <location>
        <begin position="259"/>
        <end position="283"/>
    </location>
</feature>
<feature type="transmembrane region" description="Helical" evidence="10">
    <location>
        <begin position="229"/>
        <end position="247"/>
    </location>
</feature>
<evidence type="ECO:0000313" key="12">
    <source>
        <dbReference type="EMBL" id="CAH3184022.1"/>
    </source>
</evidence>
<gene>
    <name evidence="12" type="ORF">PLOB_00029641</name>
</gene>
<dbReference type="Proteomes" id="UP001159405">
    <property type="component" value="Unassembled WGS sequence"/>
</dbReference>
<evidence type="ECO:0000256" key="9">
    <source>
        <dbReference type="SAM" id="MobiDB-lite"/>
    </source>
</evidence>
<evidence type="ECO:0000256" key="4">
    <source>
        <dbReference type="ARBA" id="ARBA00022692"/>
    </source>
</evidence>
<keyword evidence="3" id="KW-0813">Transport</keyword>
<evidence type="ECO:0000313" key="13">
    <source>
        <dbReference type="Proteomes" id="UP001159405"/>
    </source>
</evidence>
<dbReference type="EMBL" id="CALNXK010000373">
    <property type="protein sequence ID" value="CAH3184022.1"/>
    <property type="molecule type" value="Genomic_DNA"/>
</dbReference>